<name>A0A6J4LA72_9CHLR</name>
<dbReference type="EMBL" id="CADCTR010002009">
    <property type="protein sequence ID" value="CAA9326468.1"/>
    <property type="molecule type" value="Genomic_DNA"/>
</dbReference>
<keyword evidence="1" id="KW-0812">Transmembrane</keyword>
<keyword evidence="1" id="KW-1133">Transmembrane helix</keyword>
<keyword evidence="1" id="KW-0472">Membrane</keyword>
<feature type="transmembrane region" description="Helical" evidence="1">
    <location>
        <begin position="12"/>
        <end position="34"/>
    </location>
</feature>
<gene>
    <name evidence="2" type="ORF">AVDCRST_MAG93-5986</name>
</gene>
<sequence>MKRLAVVLAVWCVRLAAFGVIIATLFIGLFIAGFTMADNRSVLPHLQLLLLVVALIAATCFAEGRIERLLRKLGRQ</sequence>
<organism evidence="2">
    <name type="scientific">uncultured Chloroflexia bacterium</name>
    <dbReference type="NCBI Taxonomy" id="1672391"/>
    <lineage>
        <taxon>Bacteria</taxon>
        <taxon>Bacillati</taxon>
        <taxon>Chloroflexota</taxon>
        <taxon>Chloroflexia</taxon>
        <taxon>environmental samples</taxon>
    </lineage>
</organism>
<protein>
    <submittedName>
        <fullName evidence="2">Uncharacterized protein</fullName>
    </submittedName>
</protein>
<proteinExistence type="predicted"/>
<reference evidence="2" key="1">
    <citation type="submission" date="2020-02" db="EMBL/GenBank/DDBJ databases">
        <authorList>
            <person name="Meier V. D."/>
        </authorList>
    </citation>
    <scope>NUCLEOTIDE SEQUENCE</scope>
    <source>
        <strain evidence="2">AVDCRST_MAG93</strain>
    </source>
</reference>
<evidence type="ECO:0000256" key="1">
    <source>
        <dbReference type="SAM" id="Phobius"/>
    </source>
</evidence>
<evidence type="ECO:0000313" key="2">
    <source>
        <dbReference type="EMBL" id="CAA9326468.1"/>
    </source>
</evidence>
<accession>A0A6J4LA72</accession>
<feature type="transmembrane region" description="Helical" evidence="1">
    <location>
        <begin position="46"/>
        <end position="66"/>
    </location>
</feature>
<dbReference type="AlphaFoldDB" id="A0A6J4LA72"/>